<reference evidence="1" key="2">
    <citation type="submission" date="2015-07" db="EMBL/GenBank/DDBJ databases">
        <authorList>
            <person name="Noorani M."/>
        </authorList>
    </citation>
    <scope>NUCLEOTIDE SEQUENCE</scope>
    <source>
        <strain evidence="1">Yugu1</strain>
    </source>
</reference>
<reference evidence="1" key="1">
    <citation type="journal article" date="2012" name="Nat. Biotechnol.">
        <title>Reference genome sequence of the model plant Setaria.</title>
        <authorList>
            <person name="Bennetzen J.L."/>
            <person name="Schmutz J."/>
            <person name="Wang H."/>
            <person name="Percifield R."/>
            <person name="Hawkins J."/>
            <person name="Pontaroli A.C."/>
            <person name="Estep M."/>
            <person name="Feng L."/>
            <person name="Vaughn J.N."/>
            <person name="Grimwood J."/>
            <person name="Jenkins J."/>
            <person name="Barry K."/>
            <person name="Lindquist E."/>
            <person name="Hellsten U."/>
            <person name="Deshpande S."/>
            <person name="Wang X."/>
            <person name="Wu X."/>
            <person name="Mitros T."/>
            <person name="Triplett J."/>
            <person name="Yang X."/>
            <person name="Ye C.Y."/>
            <person name="Mauro-Herrera M."/>
            <person name="Wang L."/>
            <person name="Li P."/>
            <person name="Sharma M."/>
            <person name="Sharma R."/>
            <person name="Ronald P.C."/>
            <person name="Panaud O."/>
            <person name="Kellogg E.A."/>
            <person name="Brutnell T.P."/>
            <person name="Doust A.N."/>
            <person name="Tuskan G.A."/>
            <person name="Rokhsar D."/>
            <person name="Devos K.M."/>
        </authorList>
    </citation>
    <scope>NUCLEOTIDE SEQUENCE [LARGE SCALE GENOMIC DNA]</scope>
    <source>
        <strain evidence="1">Yugu1</strain>
    </source>
</reference>
<dbReference type="EMBL" id="CM003530">
    <property type="protein sequence ID" value="RCV19175.1"/>
    <property type="molecule type" value="Genomic_DNA"/>
</dbReference>
<name>A0A368QMG9_SETIT</name>
<proteinExistence type="predicted"/>
<dbReference type="PANTHER" id="PTHR47069">
    <property type="match status" value="1"/>
</dbReference>
<protein>
    <submittedName>
        <fullName evidence="1">Uncharacterized protein</fullName>
    </submittedName>
</protein>
<dbReference type="PANTHER" id="PTHR47069:SF9">
    <property type="entry name" value="MYB_SANT-LIKE DOMAIN-CONTAINING PROTEIN"/>
    <property type="match status" value="1"/>
</dbReference>
<organism evidence="1">
    <name type="scientific">Setaria italica</name>
    <name type="common">Foxtail millet</name>
    <name type="synonym">Panicum italicum</name>
    <dbReference type="NCBI Taxonomy" id="4555"/>
    <lineage>
        <taxon>Eukaryota</taxon>
        <taxon>Viridiplantae</taxon>
        <taxon>Streptophyta</taxon>
        <taxon>Embryophyta</taxon>
        <taxon>Tracheophyta</taxon>
        <taxon>Spermatophyta</taxon>
        <taxon>Magnoliopsida</taxon>
        <taxon>Liliopsida</taxon>
        <taxon>Poales</taxon>
        <taxon>Poaceae</taxon>
        <taxon>PACMAD clade</taxon>
        <taxon>Panicoideae</taxon>
        <taxon>Panicodae</taxon>
        <taxon>Paniceae</taxon>
        <taxon>Cenchrinae</taxon>
        <taxon>Setaria</taxon>
    </lineage>
</organism>
<dbReference type="AlphaFoldDB" id="A0A368QMG9"/>
<gene>
    <name evidence="1" type="ORF">SETIT_3G363100v2</name>
</gene>
<dbReference type="STRING" id="4555.A0A368QMG9"/>
<sequence>MQRAFMTWRDLQVPSGLGLDKHTGGVVADSTFLVADEEETSAGAAQTSTAKPPPFLDELYTLFGHTTQARGTLLTTGGVREATPSVGTQDNPADRHLDPCLLAVLVTCLKGQPGTKLLTVLRKRKVATWWTMLENSPKLWL</sequence>
<evidence type="ECO:0000313" key="1">
    <source>
        <dbReference type="EMBL" id="RCV19175.1"/>
    </source>
</evidence>
<accession>A0A368QMG9</accession>